<protein>
    <submittedName>
        <fullName evidence="1">Uncharacterized protein</fullName>
    </submittedName>
</protein>
<comment type="caution">
    <text evidence="1">The sequence shown here is derived from an EMBL/GenBank/DDBJ whole genome shotgun (WGS) entry which is preliminary data.</text>
</comment>
<sequence>MGFNRHLEADWLTQVASWVSNGIEGQELKERIDVMLIPAFTSQVAKDKTRNLLYGIWNKLPMHVPKKFQDQGAKLILEFSEYHLIFHWGMMLAKYPFFSFVVGQIGRLAKLNDSFVYSQLEHRVTEHFGDTSTIKRCMQFVVRTLINLDVLKNPKQSIYTLGKLIEITSSKVKGWLIEAAILSERNSSRSLSSINSDSVWFPFSIYFDLTDAHANSNLQLHIQSSDSIIFI</sequence>
<gene>
    <name evidence="1" type="ORF">GJJ18_21660</name>
</gene>
<dbReference type="EMBL" id="WJWF01000025">
    <property type="protein sequence ID" value="MRL38041.1"/>
    <property type="molecule type" value="Genomic_DNA"/>
</dbReference>
<reference evidence="1" key="1">
    <citation type="submission" date="2019-10" db="EMBL/GenBank/DDBJ databases">
        <title>Molecular typing, antibiotic resistance determination and virulence profiling for 36 multidrug-resistant clinical Klebsiella pneumoniae isolates using second- and third-generation sequencing.</title>
        <authorList>
            <person name="Shelenkov A."/>
            <person name="Mikhaylova Y."/>
            <person name="Yanushevich Y."/>
            <person name="Samoilov A."/>
            <person name="Petrova L."/>
            <person name="Fomina V."/>
            <person name="Gusarov V."/>
            <person name="Zamyatin M."/>
            <person name="Shagin D."/>
        </authorList>
    </citation>
    <scope>NUCLEOTIDE SEQUENCE [LARGE SCALE GENOMIC DNA]</scope>
    <source>
        <strain evidence="1">CriePir115</strain>
    </source>
</reference>
<dbReference type="AlphaFoldDB" id="A0A9J6S3Y5"/>
<organism evidence="1">
    <name type="scientific">Klebsiella pneumoniae</name>
    <dbReference type="NCBI Taxonomy" id="573"/>
    <lineage>
        <taxon>Bacteria</taxon>
        <taxon>Pseudomonadati</taxon>
        <taxon>Pseudomonadota</taxon>
        <taxon>Gammaproteobacteria</taxon>
        <taxon>Enterobacterales</taxon>
        <taxon>Enterobacteriaceae</taxon>
        <taxon>Klebsiella/Raoultella group</taxon>
        <taxon>Klebsiella</taxon>
        <taxon>Klebsiella pneumoniae complex</taxon>
    </lineage>
</organism>
<evidence type="ECO:0000313" key="1">
    <source>
        <dbReference type="EMBL" id="MRL38041.1"/>
    </source>
</evidence>
<name>A0A9J6S3Y5_KLEPN</name>
<proteinExistence type="predicted"/>
<accession>A0A9J6S3Y5</accession>